<dbReference type="InterPro" id="IPR011659">
    <property type="entry name" value="WD40"/>
</dbReference>
<dbReference type="SMART" id="SM00228">
    <property type="entry name" value="PDZ"/>
    <property type="match status" value="1"/>
</dbReference>
<dbReference type="Gene3D" id="3.30.750.44">
    <property type="match status" value="1"/>
</dbReference>
<dbReference type="EMBL" id="JBHTMY010000003">
    <property type="protein sequence ID" value="MFD1315842.1"/>
    <property type="molecule type" value="Genomic_DNA"/>
</dbReference>
<name>A0ABW3Y1W9_9FLAO</name>
<comment type="caution">
    <text evidence="11">The sequence shown here is derived from an EMBL/GenBank/DDBJ whole genome shotgun (WGS) entry which is preliminary data.</text>
</comment>
<dbReference type="InterPro" id="IPR001478">
    <property type="entry name" value="PDZ"/>
</dbReference>
<evidence type="ECO:0000256" key="9">
    <source>
        <dbReference type="SAM" id="SignalP"/>
    </source>
</evidence>
<evidence type="ECO:0000256" key="5">
    <source>
        <dbReference type="ARBA" id="ARBA00022801"/>
    </source>
</evidence>
<dbReference type="InterPro" id="IPR029045">
    <property type="entry name" value="ClpP/crotonase-like_dom_sf"/>
</dbReference>
<proteinExistence type="inferred from homology"/>
<dbReference type="PIRSF" id="PIRSF036421">
    <property type="entry name" value="Tricorn_protease"/>
    <property type="match status" value="1"/>
</dbReference>
<dbReference type="Pfam" id="PF26549">
    <property type="entry name" value="Tricorn_N"/>
    <property type="match status" value="1"/>
</dbReference>
<dbReference type="Proteomes" id="UP001597201">
    <property type="component" value="Unassembled WGS sequence"/>
</dbReference>
<dbReference type="RefSeq" id="WP_377178400.1">
    <property type="nucleotide sequence ID" value="NZ_JBHTMY010000003.1"/>
</dbReference>
<feature type="chain" id="PRO_5046793693" description="Tricorn protease homolog" evidence="9">
    <location>
        <begin position="20"/>
        <end position="1070"/>
    </location>
</feature>
<comment type="subcellular location">
    <subcellularLocation>
        <location evidence="1 7">Cytoplasm</location>
    </subcellularLocation>
</comment>
<evidence type="ECO:0000259" key="10">
    <source>
        <dbReference type="PROSITE" id="PS50106"/>
    </source>
</evidence>
<dbReference type="InterPro" id="IPR028204">
    <property type="entry name" value="Tricorn_C1"/>
</dbReference>
<evidence type="ECO:0000256" key="6">
    <source>
        <dbReference type="ARBA" id="ARBA00022825"/>
    </source>
</evidence>
<dbReference type="InterPro" id="IPR005151">
    <property type="entry name" value="Tail-specific_protease"/>
</dbReference>
<dbReference type="SMART" id="SM00245">
    <property type="entry name" value="TSPc"/>
    <property type="match status" value="1"/>
</dbReference>
<dbReference type="Gene3D" id="3.90.226.10">
    <property type="entry name" value="2-enoyl-CoA Hydratase, Chain A, domain 1"/>
    <property type="match status" value="1"/>
</dbReference>
<dbReference type="PANTHER" id="PTHR43253:SF1">
    <property type="entry name" value="TRICORN PROTEASE HOMOLOG 2-RELATED"/>
    <property type="match status" value="1"/>
</dbReference>
<feature type="signal peptide" evidence="9">
    <location>
        <begin position="1"/>
        <end position="19"/>
    </location>
</feature>
<feature type="domain" description="PDZ" evidence="10">
    <location>
        <begin position="753"/>
        <end position="823"/>
    </location>
</feature>
<dbReference type="Gene3D" id="2.120.10.60">
    <property type="entry name" value="Tricorn protease N-terminal domain"/>
    <property type="match status" value="1"/>
</dbReference>
<dbReference type="PROSITE" id="PS50106">
    <property type="entry name" value="PDZ"/>
    <property type="match status" value="1"/>
</dbReference>
<keyword evidence="12" id="KW-1185">Reference proteome</keyword>
<gene>
    <name evidence="11" type="ORF">ACFQ39_09455</name>
</gene>
<evidence type="ECO:0000256" key="1">
    <source>
        <dbReference type="ARBA" id="ARBA00004496"/>
    </source>
</evidence>
<accession>A0ABW3Y1W9</accession>
<keyword evidence="4 7" id="KW-0645">Protease</keyword>
<sequence length="1070" mass="121495">MKHFYSILFCLSVVSFVFSQNSLIQNPSLNYDGTKIAFGLYGDIWVSDLAGNDLKRLTVHESYDGNPLWSEDGSLIAFQSDRYDNEDIFVVSSEGGVPKRLTFHSANDLITDFVGNEIIFNSSRNNVRVEREPQIQTLPIAGGTPVDRINSLGFDAVLSPDKSMIAFVKGHCRIEREAYRGSANRDIWIYHFKNNTYKKLTDFQGNDFHPQWADNSTIYYQSSESGKYNVRKLKIDANGNKVGGSELITDFQDMGIFSFDLSGNGKKIILTKGDEVWLIDPISKNKQQVKTEIQGDFTSYPIERKSVSGDIEELAVSPNGDYTAFVHRGEIFITENDKDKSRAINVTQSAYRDRMPFWLNDEVLIYVSDVSGNNEIYALSSDDAGEKNLFKTLKRKKKQLTNTAEEEGDPIISPDKKRIAFIRGNGKLVVANISSVGQISNELVLLDGWSKPSGLSWSPDSNWIAYSADNLDFNEEIFIQKIAPDSKPINVSFHPKNDMLPIWSNDGSKLGFTSNRNNGDFDVWFIWLKKEDWERTKEDWEEMESTDDNADDDKESKDKAETVMPLQIDLEKIHERKEQVTGFAGGEFLRAISQDGKKFYYNSENGTRGNIKIDSDLFEIKWDGKDKKELTSGDKEPRNVKVNDKYTYLFYTSKGKLNSLKLKDQKSESLPVSGYMDINYILETDQIFEEAWSAINHSFYDPDFHGQDWNRLKEVYKALAMKASTRRDFMQVFNRMLGQINASHMGMYREEERTDLQKDLTGKLGITVRQLENGTVKVEKVTDLMPADKTTSKLFVGDIITHVNGIELVSGKNFYELFNHLDNQKIYLDVIGKNGKREVVIRPTSSDRDEKYLDWVNERKRLTDNYSNGKLGYIHIQGMNWESFEVFEQELAVAGEGKEGIVIDVRYNGGGWTTDYLMAVLNVKQHAYTIPRGAAENVKKDHQKFRDHYPFHERLPLSSWTKPSVAICNQASYSNAEIFSHAYKSLDLGDLVGVPTFGAVISTGGRTLIDGSYVRIPFRGWFVKESGGNMEYTPAVPDIIVEDFPDSQAKGDDPQLRKAVDSLLGKIGKP</sequence>
<organism evidence="11 12">
    <name type="scientific">Namhaeicola litoreus</name>
    <dbReference type="NCBI Taxonomy" id="1052145"/>
    <lineage>
        <taxon>Bacteria</taxon>
        <taxon>Pseudomonadati</taxon>
        <taxon>Bacteroidota</taxon>
        <taxon>Flavobacteriia</taxon>
        <taxon>Flavobacteriales</taxon>
        <taxon>Flavobacteriaceae</taxon>
        <taxon>Namhaeicola</taxon>
    </lineage>
</organism>
<evidence type="ECO:0000256" key="8">
    <source>
        <dbReference type="SAM" id="MobiDB-lite"/>
    </source>
</evidence>
<keyword evidence="5 7" id="KW-0378">Hydrolase</keyword>
<protein>
    <recommendedName>
        <fullName evidence="7">Tricorn protease homolog</fullName>
        <ecNumber evidence="7">3.4.21.-</ecNumber>
    </recommendedName>
</protein>
<dbReference type="Gene3D" id="2.120.10.30">
    <property type="entry name" value="TolB, C-terminal domain"/>
    <property type="match status" value="2"/>
</dbReference>
<dbReference type="InterPro" id="IPR011042">
    <property type="entry name" value="6-blade_b-propeller_TolB-like"/>
</dbReference>
<keyword evidence="3 7" id="KW-0963">Cytoplasm</keyword>
<dbReference type="Gene3D" id="2.30.42.10">
    <property type="match status" value="1"/>
</dbReference>
<dbReference type="SUPFAM" id="SSF69304">
    <property type="entry name" value="Tricorn protease N-terminal domain"/>
    <property type="match status" value="1"/>
</dbReference>
<comment type="similarity">
    <text evidence="2 7">Belongs to the peptidase S41B family.</text>
</comment>
<keyword evidence="9" id="KW-0732">Signal</keyword>
<dbReference type="SUPFAM" id="SSF50156">
    <property type="entry name" value="PDZ domain-like"/>
    <property type="match status" value="1"/>
</dbReference>
<dbReference type="EC" id="3.4.21.-" evidence="7"/>
<dbReference type="Pfam" id="PF03572">
    <property type="entry name" value="Peptidase_S41"/>
    <property type="match status" value="1"/>
</dbReference>
<feature type="region of interest" description="Disordered" evidence="8">
    <location>
        <begin position="539"/>
        <end position="558"/>
    </location>
</feature>
<dbReference type="SUPFAM" id="SSF82171">
    <property type="entry name" value="DPP6 N-terminal domain-like"/>
    <property type="match status" value="1"/>
</dbReference>
<evidence type="ECO:0000313" key="11">
    <source>
        <dbReference type="EMBL" id="MFD1315842.1"/>
    </source>
</evidence>
<comment type="function">
    <text evidence="7">Degrades oligopeptides.</text>
</comment>
<evidence type="ECO:0000256" key="7">
    <source>
        <dbReference type="PIRNR" id="PIRNR036421"/>
    </source>
</evidence>
<dbReference type="InterPro" id="IPR036034">
    <property type="entry name" value="PDZ_sf"/>
</dbReference>
<evidence type="ECO:0000256" key="4">
    <source>
        <dbReference type="ARBA" id="ARBA00022670"/>
    </source>
</evidence>
<evidence type="ECO:0000256" key="2">
    <source>
        <dbReference type="ARBA" id="ARBA00008524"/>
    </source>
</evidence>
<reference evidence="12" key="1">
    <citation type="journal article" date="2019" name="Int. J. Syst. Evol. Microbiol.">
        <title>The Global Catalogue of Microorganisms (GCM) 10K type strain sequencing project: providing services to taxonomists for standard genome sequencing and annotation.</title>
        <authorList>
            <consortium name="The Broad Institute Genomics Platform"/>
            <consortium name="The Broad Institute Genome Sequencing Center for Infectious Disease"/>
            <person name="Wu L."/>
            <person name="Ma J."/>
        </authorList>
    </citation>
    <scope>NUCLEOTIDE SEQUENCE [LARGE SCALE GENOMIC DNA]</scope>
    <source>
        <strain evidence="12">CCUG 61485</strain>
    </source>
</reference>
<dbReference type="Pfam" id="PF07676">
    <property type="entry name" value="PD40"/>
    <property type="match status" value="2"/>
</dbReference>
<evidence type="ECO:0000256" key="3">
    <source>
        <dbReference type="ARBA" id="ARBA00022490"/>
    </source>
</evidence>
<dbReference type="PANTHER" id="PTHR43253">
    <property type="entry name" value="TRICORN PROTEASE HOMOLOG 2-RELATED"/>
    <property type="match status" value="1"/>
</dbReference>
<dbReference type="Pfam" id="PF14684">
    <property type="entry name" value="Tricorn_C1"/>
    <property type="match status" value="1"/>
</dbReference>
<keyword evidence="6 7" id="KW-0720">Serine protease</keyword>
<feature type="compositionally biased region" description="Acidic residues" evidence="8">
    <location>
        <begin position="539"/>
        <end position="553"/>
    </location>
</feature>
<dbReference type="CDD" id="cd07562">
    <property type="entry name" value="Peptidase_S41_TRI"/>
    <property type="match status" value="1"/>
</dbReference>
<dbReference type="SUPFAM" id="SSF52096">
    <property type="entry name" value="ClpP/crotonase"/>
    <property type="match status" value="1"/>
</dbReference>
<evidence type="ECO:0000313" key="12">
    <source>
        <dbReference type="Proteomes" id="UP001597201"/>
    </source>
</evidence>
<dbReference type="InterPro" id="IPR012393">
    <property type="entry name" value="Tricorn_protease"/>
</dbReference>